<organism evidence="2 3">
    <name type="scientific">Podospora didyma</name>
    <dbReference type="NCBI Taxonomy" id="330526"/>
    <lineage>
        <taxon>Eukaryota</taxon>
        <taxon>Fungi</taxon>
        <taxon>Dikarya</taxon>
        <taxon>Ascomycota</taxon>
        <taxon>Pezizomycotina</taxon>
        <taxon>Sordariomycetes</taxon>
        <taxon>Sordariomycetidae</taxon>
        <taxon>Sordariales</taxon>
        <taxon>Podosporaceae</taxon>
        <taxon>Podospora</taxon>
    </lineage>
</organism>
<feature type="compositionally biased region" description="Low complexity" evidence="1">
    <location>
        <begin position="49"/>
        <end position="60"/>
    </location>
</feature>
<gene>
    <name evidence="2" type="ORF">B0H63DRAFT_150324</name>
</gene>
<proteinExistence type="predicted"/>
<evidence type="ECO:0000256" key="1">
    <source>
        <dbReference type="SAM" id="MobiDB-lite"/>
    </source>
</evidence>
<accession>A0AAE0NSZ7</accession>
<dbReference type="Proteomes" id="UP001285441">
    <property type="component" value="Unassembled WGS sequence"/>
</dbReference>
<dbReference type="AlphaFoldDB" id="A0AAE0NSZ7"/>
<sequence>MAGTASIPRFLLPQHGLIWRRVANTTNGSMMTTTTKTAATRRTQLARFAASSHANNSSSPTSPPPQPSNILEKPERFNPPSHGARLARANGGIPRHYGGALGFEEVQRQKVKDYPGLPPPPESWAHRVLMKRWIHLTLTCGTLTALAIFTATENFKRNSPFVDMLPAWGDFLSHPIAATRQLVEVVRLNEMHNAKRVSEHRKRITDDVDKRKAYRKAHGLPEEQGIFGMGTVPLKNAEELAADAAAAEASAAEAAKAEPRKKYLGIF</sequence>
<evidence type="ECO:0000313" key="2">
    <source>
        <dbReference type="EMBL" id="KAK3387132.1"/>
    </source>
</evidence>
<keyword evidence="3" id="KW-1185">Reference proteome</keyword>
<name>A0AAE0NSZ7_9PEZI</name>
<reference evidence="2" key="1">
    <citation type="journal article" date="2023" name="Mol. Phylogenet. Evol.">
        <title>Genome-scale phylogeny and comparative genomics of the fungal order Sordariales.</title>
        <authorList>
            <person name="Hensen N."/>
            <person name="Bonometti L."/>
            <person name="Westerberg I."/>
            <person name="Brannstrom I.O."/>
            <person name="Guillou S."/>
            <person name="Cros-Aarteil S."/>
            <person name="Calhoun S."/>
            <person name="Haridas S."/>
            <person name="Kuo A."/>
            <person name="Mondo S."/>
            <person name="Pangilinan J."/>
            <person name="Riley R."/>
            <person name="LaButti K."/>
            <person name="Andreopoulos B."/>
            <person name="Lipzen A."/>
            <person name="Chen C."/>
            <person name="Yan M."/>
            <person name="Daum C."/>
            <person name="Ng V."/>
            <person name="Clum A."/>
            <person name="Steindorff A."/>
            <person name="Ohm R.A."/>
            <person name="Martin F."/>
            <person name="Silar P."/>
            <person name="Natvig D.O."/>
            <person name="Lalanne C."/>
            <person name="Gautier V."/>
            <person name="Ament-Velasquez S.L."/>
            <person name="Kruys A."/>
            <person name="Hutchinson M.I."/>
            <person name="Powell A.J."/>
            <person name="Barry K."/>
            <person name="Miller A.N."/>
            <person name="Grigoriev I.V."/>
            <person name="Debuchy R."/>
            <person name="Gladieux P."/>
            <person name="Hiltunen Thoren M."/>
            <person name="Johannesson H."/>
        </authorList>
    </citation>
    <scope>NUCLEOTIDE SEQUENCE</scope>
    <source>
        <strain evidence="2">CBS 232.78</strain>
    </source>
</reference>
<dbReference type="EMBL" id="JAULSW010000003">
    <property type="protein sequence ID" value="KAK3387132.1"/>
    <property type="molecule type" value="Genomic_DNA"/>
</dbReference>
<comment type="caution">
    <text evidence="2">The sequence shown here is derived from an EMBL/GenBank/DDBJ whole genome shotgun (WGS) entry which is preliminary data.</text>
</comment>
<feature type="region of interest" description="Disordered" evidence="1">
    <location>
        <begin position="49"/>
        <end position="89"/>
    </location>
</feature>
<reference evidence="2" key="2">
    <citation type="submission" date="2023-06" db="EMBL/GenBank/DDBJ databases">
        <authorList>
            <consortium name="Lawrence Berkeley National Laboratory"/>
            <person name="Haridas S."/>
            <person name="Hensen N."/>
            <person name="Bonometti L."/>
            <person name="Westerberg I."/>
            <person name="Brannstrom I.O."/>
            <person name="Guillou S."/>
            <person name="Cros-Aarteil S."/>
            <person name="Calhoun S."/>
            <person name="Kuo A."/>
            <person name="Mondo S."/>
            <person name="Pangilinan J."/>
            <person name="Riley R."/>
            <person name="LaButti K."/>
            <person name="Andreopoulos B."/>
            <person name="Lipzen A."/>
            <person name="Chen C."/>
            <person name="Yanf M."/>
            <person name="Daum C."/>
            <person name="Ng V."/>
            <person name="Clum A."/>
            <person name="Steindorff A."/>
            <person name="Ohm R."/>
            <person name="Martin F."/>
            <person name="Silar P."/>
            <person name="Natvig D."/>
            <person name="Lalanne C."/>
            <person name="Gautier V."/>
            <person name="Ament-velasquez S.L."/>
            <person name="Kruys A."/>
            <person name="Hutchinson M.I."/>
            <person name="Powell A.J."/>
            <person name="Barry K."/>
            <person name="Miller A.N."/>
            <person name="Grigoriev I.V."/>
            <person name="Debuchy R."/>
            <person name="Gladieux P."/>
            <person name="Thoren M.H."/>
            <person name="Johannesson H."/>
        </authorList>
    </citation>
    <scope>NUCLEOTIDE SEQUENCE</scope>
    <source>
        <strain evidence="2">CBS 232.78</strain>
    </source>
</reference>
<evidence type="ECO:0000313" key="3">
    <source>
        <dbReference type="Proteomes" id="UP001285441"/>
    </source>
</evidence>
<protein>
    <submittedName>
        <fullName evidence="2">Uncharacterized protein</fullName>
    </submittedName>
</protein>